<reference evidence="2 3" key="1">
    <citation type="submission" date="2011-01" db="EMBL/GenBank/DDBJ databases">
        <title>Whole genome sequence of Caldisericum exile AZM16c01.</title>
        <authorList>
            <person name="Narita-Yamada S."/>
            <person name="Kawakoshi A."/>
            <person name="Nakamura S."/>
            <person name="Sasagawa M."/>
            <person name="Fukada J."/>
            <person name="Sekine M."/>
            <person name="Kato Y."/>
            <person name="Fukai R."/>
            <person name="Sasaki K."/>
            <person name="Hanamaki A."/>
            <person name="Narita H."/>
            <person name="Konno Y."/>
            <person name="Mori K."/>
            <person name="Yamazaki S."/>
            <person name="Suzuki K."/>
            <person name="Fujita N."/>
        </authorList>
    </citation>
    <scope>NUCLEOTIDE SEQUENCE [LARGE SCALE GENOMIC DNA]</scope>
    <source>
        <strain evidence="3">DSM 21853 / NBRC 104410 / AZM16c01</strain>
    </source>
</reference>
<name>A0A7U6GDM2_CALEA</name>
<sequence>MGEVRGGYPNLEGDLKSPPLTPPERLRKFFIFRVELEEGYPPPIRGDPSLRSGRLFWGSIEGGSYTSNWGDFSLRLK</sequence>
<proteinExistence type="predicted"/>
<dbReference type="AlphaFoldDB" id="A0A7U6GDM2"/>
<dbReference type="Proteomes" id="UP000004793">
    <property type="component" value="Chromosome"/>
</dbReference>
<evidence type="ECO:0000256" key="1">
    <source>
        <dbReference type="SAM" id="MobiDB-lite"/>
    </source>
</evidence>
<organism evidence="2 3">
    <name type="scientific">Caldisericum exile (strain DSM 21853 / NBRC 104410 / AZM16c01)</name>
    <dbReference type="NCBI Taxonomy" id="511051"/>
    <lineage>
        <taxon>Bacteria</taxon>
        <taxon>Pseudomonadati</taxon>
        <taxon>Caldisericota/Cryosericota group</taxon>
        <taxon>Caldisericota</taxon>
        <taxon>Caldisericia</taxon>
        <taxon>Caldisericales</taxon>
        <taxon>Caldisericaceae</taxon>
        <taxon>Caldisericum</taxon>
    </lineage>
</organism>
<feature type="region of interest" description="Disordered" evidence="1">
    <location>
        <begin position="1"/>
        <end position="20"/>
    </location>
</feature>
<accession>A0A7U6GDM2</accession>
<gene>
    <name evidence="2" type="ordered locus">CSE_03300</name>
</gene>
<protein>
    <submittedName>
        <fullName evidence="2">Uncharacterized protein</fullName>
    </submittedName>
</protein>
<evidence type="ECO:0000313" key="2">
    <source>
        <dbReference type="EMBL" id="BAL80456.1"/>
    </source>
</evidence>
<keyword evidence="3" id="KW-1185">Reference proteome</keyword>
<evidence type="ECO:0000313" key="3">
    <source>
        <dbReference type="Proteomes" id="UP000004793"/>
    </source>
</evidence>
<dbReference type="EMBL" id="AP012051">
    <property type="protein sequence ID" value="BAL80456.1"/>
    <property type="molecule type" value="Genomic_DNA"/>
</dbReference>
<dbReference type="KEGG" id="cex:CSE_03300"/>